<dbReference type="EMBL" id="LRBV02000008">
    <property type="status" value="NOT_ANNOTATED_CDS"/>
    <property type="molecule type" value="Genomic_DNA"/>
</dbReference>
<dbReference type="Proteomes" id="UP000594261">
    <property type="component" value="Chromosome 8"/>
</dbReference>
<organism evidence="2 3">
    <name type="scientific">Quercus lobata</name>
    <name type="common">Valley oak</name>
    <dbReference type="NCBI Taxonomy" id="97700"/>
    <lineage>
        <taxon>Eukaryota</taxon>
        <taxon>Viridiplantae</taxon>
        <taxon>Streptophyta</taxon>
        <taxon>Embryophyta</taxon>
        <taxon>Tracheophyta</taxon>
        <taxon>Spermatophyta</taxon>
        <taxon>Magnoliopsida</taxon>
        <taxon>eudicotyledons</taxon>
        <taxon>Gunneridae</taxon>
        <taxon>Pentapetalae</taxon>
        <taxon>rosids</taxon>
        <taxon>fabids</taxon>
        <taxon>Fagales</taxon>
        <taxon>Fagaceae</taxon>
        <taxon>Quercus</taxon>
    </lineage>
</organism>
<evidence type="ECO:0000313" key="2">
    <source>
        <dbReference type="EnsemblPlants" id="QL08p010959:mrna"/>
    </source>
</evidence>
<dbReference type="GO" id="GO:0005730">
    <property type="term" value="C:nucleolus"/>
    <property type="evidence" value="ECO:0007669"/>
    <property type="project" value="TreeGrafter"/>
</dbReference>
<dbReference type="GO" id="GO:0000463">
    <property type="term" value="P:maturation of LSU-rRNA from tricistronic rRNA transcript (SSU-rRNA, 5.8S rRNA, LSU-rRNA)"/>
    <property type="evidence" value="ECO:0007669"/>
    <property type="project" value="TreeGrafter"/>
</dbReference>
<dbReference type="GO" id="GO:0000466">
    <property type="term" value="P:maturation of 5.8S rRNA from tricistronic rRNA transcript (SSU-rRNA, 5.8S rRNA, LSU-rRNA)"/>
    <property type="evidence" value="ECO:0007669"/>
    <property type="project" value="TreeGrafter"/>
</dbReference>
<dbReference type="Gramene" id="QL08p010959:mrna">
    <property type="protein sequence ID" value="QL08p010959:mrna"/>
    <property type="gene ID" value="QL08p010959"/>
</dbReference>
<dbReference type="PANTHER" id="PTHR13500">
    <property type="entry name" value="NUCLEOLAR PRERIBOSOMAL-ASSOCIATED PROTEIN 1"/>
    <property type="match status" value="1"/>
</dbReference>
<keyword evidence="3" id="KW-1185">Reference proteome</keyword>
<dbReference type="AlphaFoldDB" id="A0A7N2M9C7"/>
<reference evidence="2" key="2">
    <citation type="submission" date="2021-01" db="UniProtKB">
        <authorList>
            <consortium name="EnsemblPlants"/>
        </authorList>
    </citation>
    <scope>IDENTIFICATION</scope>
</reference>
<feature type="compositionally biased region" description="Low complexity" evidence="1">
    <location>
        <begin position="122"/>
        <end position="131"/>
    </location>
</feature>
<feature type="compositionally biased region" description="Polar residues" evidence="1">
    <location>
        <begin position="132"/>
        <end position="141"/>
    </location>
</feature>
<dbReference type="InterPro" id="IPR039844">
    <property type="entry name" value="URB1"/>
</dbReference>
<reference evidence="2 3" key="1">
    <citation type="journal article" date="2016" name="G3 (Bethesda)">
        <title>First Draft Assembly and Annotation of the Genome of a California Endemic Oak Quercus lobata Nee (Fagaceae).</title>
        <authorList>
            <person name="Sork V.L."/>
            <person name="Fitz-Gibbon S.T."/>
            <person name="Puiu D."/>
            <person name="Crepeau M."/>
            <person name="Gugger P.F."/>
            <person name="Sherman R."/>
            <person name="Stevens K."/>
            <person name="Langley C.H."/>
            <person name="Pellegrini M."/>
            <person name="Salzberg S.L."/>
        </authorList>
    </citation>
    <scope>NUCLEOTIDE SEQUENCE [LARGE SCALE GENOMIC DNA]</scope>
    <source>
        <strain evidence="2 3">cv. SW786</strain>
    </source>
</reference>
<name>A0A7N2M9C7_QUELO</name>
<proteinExistence type="predicted"/>
<dbReference type="PANTHER" id="PTHR13500:SF0">
    <property type="entry name" value="NUCLEOLAR PRE-RIBOSOMAL-ASSOCIATED PROTEIN 1"/>
    <property type="match status" value="1"/>
</dbReference>
<feature type="region of interest" description="Disordered" evidence="1">
    <location>
        <begin position="110"/>
        <end position="143"/>
    </location>
</feature>
<evidence type="ECO:0000256" key="1">
    <source>
        <dbReference type="SAM" id="MobiDB-lite"/>
    </source>
</evidence>
<sequence length="425" mass="46213">MVDDDGGEAKGGEIPRFEIEATHEAKLNEILHKINSIEIKLRSDGVKEFIKLLETLTLRPLSSFSISSISFLRSFCVIGDGVNKRGGERDGDLGRRSSPPLSSTQLATHFADPARHRHPSRRPSSSSSISPTQLAIPNPKSQAEREIYGPELGPLEAGPTQTVVVGPAAIVAVASSTAAAIVAAPPQQHRRAPAVVVDDEGGKVKGGEIPRFEIKVTHEAKLKELLHKINSLEIKLCFDGVKEFIKLLKVWYSKASFGGTEVAGLDSFIGALNRGSYSSNQMMQGWAALKQGIQNEVSWKSIGFVSKISNRIKLGTLQSLLDLIESECDESIENRFGCMLFCLVFGLVVWHIGLNAGARDFGLGFWKDSISVLNLNVANELYARMVPLLLVRARSRVRSVIFQGHKTLVASLCSKIHCPAEANLA</sequence>
<dbReference type="EnsemblPlants" id="QL08p010959:mrna">
    <property type="protein sequence ID" value="QL08p010959:mrna"/>
    <property type="gene ID" value="QL08p010959"/>
</dbReference>
<evidence type="ECO:0000313" key="3">
    <source>
        <dbReference type="Proteomes" id="UP000594261"/>
    </source>
</evidence>
<dbReference type="InParanoid" id="A0A7N2M9C7"/>
<accession>A0A7N2M9C7</accession>
<protein>
    <submittedName>
        <fullName evidence="2">Uncharacterized protein</fullName>
    </submittedName>
</protein>